<dbReference type="AlphaFoldDB" id="A0A179GH38"/>
<dbReference type="SMART" id="SM00829">
    <property type="entry name" value="PKS_ER"/>
    <property type="match status" value="1"/>
</dbReference>
<dbReference type="InterPro" id="IPR020843">
    <property type="entry name" value="ER"/>
</dbReference>
<evidence type="ECO:0000259" key="3">
    <source>
        <dbReference type="SMART" id="SM00829"/>
    </source>
</evidence>
<dbReference type="Pfam" id="PF08240">
    <property type="entry name" value="ADH_N"/>
    <property type="match status" value="1"/>
</dbReference>
<proteinExistence type="inferred from homology"/>
<dbReference type="InterPro" id="IPR036291">
    <property type="entry name" value="NAD(P)-bd_dom_sf"/>
</dbReference>
<dbReference type="InterPro" id="IPR013154">
    <property type="entry name" value="ADH-like_N"/>
</dbReference>
<dbReference type="PANTHER" id="PTHR45348">
    <property type="entry name" value="HYPOTHETICAL OXIDOREDUCTASE (EUROFUNG)"/>
    <property type="match status" value="1"/>
</dbReference>
<dbReference type="Proteomes" id="UP000078240">
    <property type="component" value="Unassembled WGS sequence"/>
</dbReference>
<feature type="domain" description="Enoyl reductase (ER)" evidence="3">
    <location>
        <begin position="13"/>
        <end position="342"/>
    </location>
</feature>
<accession>A0A179GH38</accession>
<dbReference type="InterPro" id="IPR047122">
    <property type="entry name" value="Trans-enoyl_RdTase-like"/>
</dbReference>
<dbReference type="GO" id="GO:0016651">
    <property type="term" value="F:oxidoreductase activity, acting on NAD(P)H"/>
    <property type="evidence" value="ECO:0007669"/>
    <property type="project" value="InterPro"/>
</dbReference>
<sequence length="347" mass="36531">MATQKGLVVEKAGAPFTVVDNIPRSKPGPKQALVKSLFVAINPVEVFMQQTAILTTALPAVLGSDFGAIVLETGSDCKKLHKGDYVFGSCNLGQNAYSPFQETFLVDEDAAFRKSGNISVEESTTMGVGILTSSFGIIVGGKVPLPDAEATVPERDEWIVVLGGSGTVGHFGIQIARACGYKVAASCSPAKSSKVLASGANAAFSNRASPDEQAAEVKSITGGKVGLVWDSSGQAHEAGFKILAESTAQAKYFSTTDNVNNYTVPAGINEYQVRIGMLGRDTDIGRHISEETVKLVPVLEGHVAKGTLGPVEFDVFDESGWEALVDAIKYYAEGKAAKKLLVRLQAV</sequence>
<dbReference type="EMBL" id="LSBH01000006">
    <property type="protein sequence ID" value="OAQ77142.1"/>
    <property type="molecule type" value="Genomic_DNA"/>
</dbReference>
<protein>
    <submittedName>
        <fullName evidence="4">Zinc-binding oxidoreductase CipB</fullName>
    </submittedName>
</protein>
<reference evidence="4 5" key="1">
    <citation type="submission" date="2016-01" db="EMBL/GenBank/DDBJ databases">
        <title>Biosynthesis of antibiotic leucinostatins and their inhibition on Phytophthora in bio-control Purpureocillium lilacinum.</title>
        <authorList>
            <person name="Wang G."/>
            <person name="Liu Z."/>
            <person name="Lin R."/>
            <person name="Li E."/>
            <person name="Mao Z."/>
            <person name="Ling J."/>
            <person name="Yin W."/>
            <person name="Xie B."/>
        </authorList>
    </citation>
    <scope>NUCLEOTIDE SEQUENCE [LARGE SCALE GENOMIC DNA]</scope>
    <source>
        <strain evidence="4">PLBJ-1</strain>
    </source>
</reference>
<comment type="similarity">
    <text evidence="1">Belongs to the zinc-containing alcohol dehydrogenase family.</text>
</comment>
<organism evidence="4 5">
    <name type="scientific">Purpureocillium lilacinum</name>
    <name type="common">Paecilomyces lilacinus</name>
    <dbReference type="NCBI Taxonomy" id="33203"/>
    <lineage>
        <taxon>Eukaryota</taxon>
        <taxon>Fungi</taxon>
        <taxon>Dikarya</taxon>
        <taxon>Ascomycota</taxon>
        <taxon>Pezizomycotina</taxon>
        <taxon>Sordariomycetes</taxon>
        <taxon>Hypocreomycetidae</taxon>
        <taxon>Hypocreales</taxon>
        <taxon>Ophiocordycipitaceae</taxon>
        <taxon>Purpureocillium</taxon>
    </lineage>
</organism>
<name>A0A179GH38_PURLI</name>
<evidence type="ECO:0000313" key="5">
    <source>
        <dbReference type="Proteomes" id="UP000078240"/>
    </source>
</evidence>
<dbReference type="Gene3D" id="3.40.50.720">
    <property type="entry name" value="NAD(P)-binding Rossmann-like Domain"/>
    <property type="match status" value="1"/>
</dbReference>
<evidence type="ECO:0000256" key="1">
    <source>
        <dbReference type="ARBA" id="ARBA00008072"/>
    </source>
</evidence>
<dbReference type="SUPFAM" id="SSF50129">
    <property type="entry name" value="GroES-like"/>
    <property type="match status" value="1"/>
</dbReference>
<comment type="caution">
    <text evidence="4">The sequence shown here is derived from an EMBL/GenBank/DDBJ whole genome shotgun (WGS) entry which is preliminary data.</text>
</comment>
<evidence type="ECO:0000313" key="4">
    <source>
        <dbReference type="EMBL" id="OAQ77142.1"/>
    </source>
</evidence>
<dbReference type="SUPFAM" id="SSF51735">
    <property type="entry name" value="NAD(P)-binding Rossmann-fold domains"/>
    <property type="match status" value="1"/>
</dbReference>
<dbReference type="Gene3D" id="3.90.180.10">
    <property type="entry name" value="Medium-chain alcohol dehydrogenases, catalytic domain"/>
    <property type="match status" value="1"/>
</dbReference>
<evidence type="ECO:0000256" key="2">
    <source>
        <dbReference type="ARBA" id="ARBA00023002"/>
    </source>
</evidence>
<gene>
    <name evidence="4" type="ORF">VFPBJ_07614</name>
</gene>
<dbReference type="PANTHER" id="PTHR45348:SF2">
    <property type="entry name" value="ZINC-TYPE ALCOHOL DEHYDROGENASE-LIKE PROTEIN C2E1P3.01"/>
    <property type="match status" value="1"/>
</dbReference>
<dbReference type="InterPro" id="IPR011032">
    <property type="entry name" value="GroES-like_sf"/>
</dbReference>
<keyword evidence="2" id="KW-0560">Oxidoreductase</keyword>